<reference evidence="1" key="1">
    <citation type="submission" date="2022-07" db="EMBL/GenBank/DDBJ databases">
        <title>Phylogenomic reconstructions and comparative analyses of Kickxellomycotina fungi.</title>
        <authorList>
            <person name="Reynolds N.K."/>
            <person name="Stajich J.E."/>
            <person name="Barry K."/>
            <person name="Grigoriev I.V."/>
            <person name="Crous P."/>
            <person name="Smith M.E."/>
        </authorList>
    </citation>
    <scope>NUCLEOTIDE SEQUENCE</scope>
    <source>
        <strain evidence="1">CBS 190363</strain>
    </source>
</reference>
<evidence type="ECO:0000313" key="1">
    <source>
        <dbReference type="EMBL" id="KAJ2880632.1"/>
    </source>
</evidence>
<protein>
    <submittedName>
        <fullName evidence="1">Uncharacterized protein</fullName>
    </submittedName>
</protein>
<feature type="non-terminal residue" evidence="1">
    <location>
        <position position="391"/>
    </location>
</feature>
<accession>A0ACC1LUI4</accession>
<sequence length="391" mass="44817">HYYRLSRPINEVMCYNALFEWREQLKGRRQLAMSADKRQQVHVARKFLNTLRKGLLKRRELELEAVGANRTLVLGRTWMYLTQQYAMTRTSRVLTSMHKSDHEALISIANAGSTKGLARAVAASEPTVLDNTALIEDQELENYFSAWRMLVDDVRELQGAAMERLPVLLRQRAVRSLESNEGFDWGLVHQGRVLSAAIKNWRRQVPAARSARSASHAPSTGFGNKSLASSTATSAAQARGAIAEGDGPNAVELRRYERMVVQTQEFRVKKTAFHRWMIANRGKLFEKRQLAQSLKRLVSVVATRVNQVKVAREKEREFKLRPAVTLWRNQYFINTSRMDNAQVQANASLVRQCLLHWVGQTRAHREQTNGRSLYMTAIAFRWEKQARKTLD</sequence>
<feature type="non-terminal residue" evidence="1">
    <location>
        <position position="1"/>
    </location>
</feature>
<dbReference type="Proteomes" id="UP001139981">
    <property type="component" value="Unassembled WGS sequence"/>
</dbReference>
<dbReference type="EMBL" id="JANBVB010003075">
    <property type="protein sequence ID" value="KAJ2880632.1"/>
    <property type="molecule type" value="Genomic_DNA"/>
</dbReference>
<organism evidence="1 2">
    <name type="scientific">Coemansia aciculifera</name>
    <dbReference type="NCBI Taxonomy" id="417176"/>
    <lineage>
        <taxon>Eukaryota</taxon>
        <taxon>Fungi</taxon>
        <taxon>Fungi incertae sedis</taxon>
        <taxon>Zoopagomycota</taxon>
        <taxon>Kickxellomycotina</taxon>
        <taxon>Kickxellomycetes</taxon>
        <taxon>Kickxellales</taxon>
        <taxon>Kickxellaceae</taxon>
        <taxon>Coemansia</taxon>
    </lineage>
</organism>
<gene>
    <name evidence="1" type="ORF">IWW38_005917</name>
</gene>
<proteinExistence type="predicted"/>
<keyword evidence="2" id="KW-1185">Reference proteome</keyword>
<evidence type="ECO:0000313" key="2">
    <source>
        <dbReference type="Proteomes" id="UP001139981"/>
    </source>
</evidence>
<comment type="caution">
    <text evidence="1">The sequence shown here is derived from an EMBL/GenBank/DDBJ whole genome shotgun (WGS) entry which is preliminary data.</text>
</comment>
<name>A0ACC1LUI4_9FUNG</name>